<keyword evidence="2" id="KW-1185">Reference proteome</keyword>
<reference evidence="1" key="1">
    <citation type="submission" date="2022-07" db="EMBL/GenBank/DDBJ databases">
        <title>Phylogenomic reconstructions and comparative analyses of Kickxellomycotina fungi.</title>
        <authorList>
            <person name="Reynolds N.K."/>
            <person name="Stajich J.E."/>
            <person name="Barry K."/>
            <person name="Grigoriev I.V."/>
            <person name="Crous P."/>
            <person name="Smith M.E."/>
        </authorList>
    </citation>
    <scope>NUCLEOTIDE SEQUENCE</scope>
    <source>
        <strain evidence="1">Benny 63K</strain>
    </source>
</reference>
<evidence type="ECO:0000313" key="2">
    <source>
        <dbReference type="Proteomes" id="UP001150581"/>
    </source>
</evidence>
<accession>A0ACC1IUR9</accession>
<protein>
    <submittedName>
        <fullName evidence="1">Uncharacterized protein</fullName>
    </submittedName>
</protein>
<dbReference type="EMBL" id="JANBPG010000034">
    <property type="protein sequence ID" value="KAJ1901305.1"/>
    <property type="molecule type" value="Genomic_DNA"/>
</dbReference>
<organism evidence="1 2">
    <name type="scientific">Kickxella alabastrina</name>
    <dbReference type="NCBI Taxonomy" id="61397"/>
    <lineage>
        <taxon>Eukaryota</taxon>
        <taxon>Fungi</taxon>
        <taxon>Fungi incertae sedis</taxon>
        <taxon>Zoopagomycota</taxon>
        <taxon>Kickxellomycotina</taxon>
        <taxon>Kickxellomycetes</taxon>
        <taxon>Kickxellales</taxon>
        <taxon>Kickxellaceae</taxon>
        <taxon>Kickxella</taxon>
    </lineage>
</organism>
<name>A0ACC1IUR9_9FUNG</name>
<dbReference type="Proteomes" id="UP001150581">
    <property type="component" value="Unassembled WGS sequence"/>
</dbReference>
<comment type="caution">
    <text evidence="1">The sequence shown here is derived from an EMBL/GenBank/DDBJ whole genome shotgun (WGS) entry which is preliminary data.</text>
</comment>
<gene>
    <name evidence="1" type="ORF">LPJ66_000891</name>
</gene>
<sequence>MSDKYAHFDRFNHYDHYDHFDNNQGSATSSPTLSETADPTTPGQRKRAQVKNACINCQRACKRCDPHRPCQRCQKYNLSSTCVDSQRKPRMKGIKRGPYKKRNKPNTPRKTNTKKPGMDAVTEVYDMQVPHPGKSSFDAIRLTPIRSPASSNLGYSDTESNNNNNNVQLPSIDSFDRSTPPPLPMQPLPPPLQQQQQQQQRFSLESSIPTPQSTSPLSLLSDVALSKPLSVLRPPPPFQTFIPPMSSSRFDQTPRLGPHYLQSPRTSSPPLPLSRMLTDHPGPFSATNQEEYMEMDSSAESILEGGDIGVRRLSHLFNRARIQQPLDGLHSPLHSNSSKHAKQSYAFDVDQTNGRRGDVIGTSSTDTPPPLPLKSGFPIPPQKQQQQQSGYVSSPTIKTEAQGDVHSLLKYSLR</sequence>
<evidence type="ECO:0000313" key="1">
    <source>
        <dbReference type="EMBL" id="KAJ1901305.1"/>
    </source>
</evidence>
<proteinExistence type="predicted"/>